<comment type="cofactor">
    <cofactor evidence="3">
        <name>FMN</name>
        <dbReference type="ChEBI" id="CHEBI:58210"/>
    </cofactor>
    <text evidence="3">Binds 1 FMN per subunit.</text>
</comment>
<feature type="region of interest" description="Phosphopantothenate--cysteine ligase" evidence="3">
    <location>
        <begin position="195"/>
        <end position="404"/>
    </location>
</feature>
<evidence type="ECO:0000256" key="1">
    <source>
        <dbReference type="ARBA" id="ARBA00022793"/>
    </source>
</evidence>
<dbReference type="PANTHER" id="PTHR14359:SF6">
    <property type="entry name" value="PHOSPHOPANTOTHENOYLCYSTEINE DECARBOXYLASE"/>
    <property type="match status" value="1"/>
</dbReference>
<keyword evidence="2 3" id="KW-0456">Lyase</keyword>
<dbReference type="Proteomes" id="UP000199656">
    <property type="component" value="Unassembled WGS sequence"/>
</dbReference>
<comment type="function">
    <text evidence="3">Catalyzes two sequential steps in the biosynthesis of coenzyme A. In the first step cysteine is conjugated to 4'-phosphopantothenate to form 4-phosphopantothenoylcysteine. In the second step the latter compound is decarboxylated to form 4'-phosphopantotheine.</text>
</comment>
<dbReference type="EMBL" id="FNRL01000014">
    <property type="protein sequence ID" value="SEA73425.1"/>
    <property type="molecule type" value="Genomic_DNA"/>
</dbReference>
<keyword evidence="3 4" id="KW-0285">Flavoprotein</keyword>
<evidence type="ECO:0000259" key="6">
    <source>
        <dbReference type="Pfam" id="PF04127"/>
    </source>
</evidence>
<feature type="domain" description="Flavoprotein" evidence="5">
    <location>
        <begin position="10"/>
        <end position="180"/>
    </location>
</feature>
<evidence type="ECO:0000313" key="8">
    <source>
        <dbReference type="Proteomes" id="UP000199656"/>
    </source>
</evidence>
<dbReference type="GO" id="GO:0010181">
    <property type="term" value="F:FMN binding"/>
    <property type="evidence" value="ECO:0007669"/>
    <property type="project" value="UniProtKB-UniRule"/>
</dbReference>
<keyword evidence="3" id="KW-0460">Magnesium</keyword>
<feature type="region of interest" description="Phosphopantothenoylcysteine decarboxylase" evidence="3">
    <location>
        <begin position="1"/>
        <end position="194"/>
    </location>
</feature>
<comment type="pathway">
    <text evidence="3 4">Cofactor biosynthesis; coenzyme A biosynthesis; CoA from (R)-pantothenate: step 3/5.</text>
</comment>
<gene>
    <name evidence="3" type="primary">coaBC</name>
    <name evidence="7" type="ORF">SAMN05660909_03175</name>
</gene>
<feature type="domain" description="DNA/pantothenate metabolism flavoprotein C-terminal" evidence="6">
    <location>
        <begin position="190"/>
        <end position="400"/>
    </location>
</feature>
<dbReference type="EC" id="6.3.2.5" evidence="3"/>
<feature type="binding site" evidence="3">
    <location>
        <position position="342"/>
    </location>
    <ligand>
        <name>CTP</name>
        <dbReference type="ChEBI" id="CHEBI:37563"/>
    </ligand>
</feature>
<dbReference type="EC" id="4.1.1.36" evidence="3"/>
<comment type="cofactor">
    <cofactor evidence="3">
        <name>Mg(2+)</name>
        <dbReference type="ChEBI" id="CHEBI:18420"/>
    </cofactor>
</comment>
<dbReference type="GO" id="GO:0071513">
    <property type="term" value="C:phosphopantothenoylcysteine decarboxylase complex"/>
    <property type="evidence" value="ECO:0007669"/>
    <property type="project" value="TreeGrafter"/>
</dbReference>
<dbReference type="GO" id="GO:0015937">
    <property type="term" value="P:coenzyme A biosynthetic process"/>
    <property type="evidence" value="ECO:0007669"/>
    <property type="project" value="UniProtKB-UniRule"/>
</dbReference>
<dbReference type="NCBIfam" id="TIGR00521">
    <property type="entry name" value="coaBC_dfp"/>
    <property type="match status" value="1"/>
</dbReference>
<dbReference type="RefSeq" id="WP_089762922.1">
    <property type="nucleotide sequence ID" value="NZ_BKAT01000023.1"/>
</dbReference>
<dbReference type="UniPathway" id="UPA00241">
    <property type="reaction ID" value="UER00353"/>
</dbReference>
<reference evidence="8" key="1">
    <citation type="submission" date="2016-10" db="EMBL/GenBank/DDBJ databases">
        <authorList>
            <person name="Varghese N."/>
            <person name="Submissions S."/>
        </authorList>
    </citation>
    <scope>NUCLEOTIDE SEQUENCE [LARGE SCALE GENOMIC DNA]</scope>
    <source>
        <strain evidence="8">DSM 23920</strain>
    </source>
</reference>
<comment type="pathway">
    <text evidence="3 4">Cofactor biosynthesis; coenzyme A biosynthesis; CoA from (R)-pantothenate: step 2/5.</text>
</comment>
<organism evidence="7 8">
    <name type="scientific">Chitinophaga terrae</name>
    <name type="common">ex Kim and Jung 2007</name>
    <dbReference type="NCBI Taxonomy" id="408074"/>
    <lineage>
        <taxon>Bacteria</taxon>
        <taxon>Pseudomonadati</taxon>
        <taxon>Bacteroidota</taxon>
        <taxon>Chitinophagia</taxon>
        <taxon>Chitinophagales</taxon>
        <taxon>Chitinophagaceae</taxon>
        <taxon>Chitinophaga</taxon>
    </lineage>
</organism>
<dbReference type="HAMAP" id="MF_02225">
    <property type="entry name" value="CoaBC"/>
    <property type="match status" value="1"/>
</dbReference>
<dbReference type="SUPFAM" id="SSF102645">
    <property type="entry name" value="CoaB-like"/>
    <property type="match status" value="1"/>
</dbReference>
<keyword evidence="1 3" id="KW-0210">Decarboxylase</keyword>
<dbReference type="InterPro" id="IPR003382">
    <property type="entry name" value="Flavoprotein"/>
</dbReference>
<comment type="similarity">
    <text evidence="3 4">In the C-terminal section; belongs to the PPC synthetase family.</text>
</comment>
<keyword evidence="3" id="KW-0511">Multifunctional enzyme</keyword>
<dbReference type="InterPro" id="IPR007085">
    <property type="entry name" value="DNA/pantothenate-metab_flavo_C"/>
</dbReference>
<keyword evidence="3 4" id="KW-0436">Ligase</keyword>
<comment type="catalytic activity">
    <reaction evidence="3 4">
        <text>(R)-4'-phosphopantothenate + L-cysteine + CTP = N-[(R)-4-phosphopantothenoyl]-L-cysteine + CMP + diphosphate + H(+)</text>
        <dbReference type="Rhea" id="RHEA:19397"/>
        <dbReference type="ChEBI" id="CHEBI:10986"/>
        <dbReference type="ChEBI" id="CHEBI:15378"/>
        <dbReference type="ChEBI" id="CHEBI:33019"/>
        <dbReference type="ChEBI" id="CHEBI:35235"/>
        <dbReference type="ChEBI" id="CHEBI:37563"/>
        <dbReference type="ChEBI" id="CHEBI:59458"/>
        <dbReference type="ChEBI" id="CHEBI:60377"/>
        <dbReference type="EC" id="6.3.2.5"/>
    </reaction>
</comment>
<feature type="binding site" evidence="3">
    <location>
        <position position="346"/>
    </location>
    <ligand>
        <name>CTP</name>
        <dbReference type="ChEBI" id="CHEBI:37563"/>
    </ligand>
</feature>
<dbReference type="GO" id="GO:0004632">
    <property type="term" value="F:phosphopantothenate--cysteine ligase activity"/>
    <property type="evidence" value="ECO:0007669"/>
    <property type="project" value="UniProtKB-UniRule"/>
</dbReference>
<comment type="caution">
    <text evidence="3">Lacks conserved residue(s) required for the propagation of feature annotation.</text>
</comment>
<protein>
    <recommendedName>
        <fullName evidence="3">Coenzyme A biosynthesis bifunctional protein CoaBC</fullName>
    </recommendedName>
    <alternativeName>
        <fullName evidence="3">DNA/pantothenate metabolism flavoprotein</fullName>
    </alternativeName>
    <alternativeName>
        <fullName evidence="3">Phosphopantothenoylcysteine synthetase/decarboxylase</fullName>
        <shortName evidence="3">PPCS-PPCDC</shortName>
    </alternativeName>
    <domain>
        <recommendedName>
            <fullName evidence="3">Phosphopantothenoylcysteine decarboxylase</fullName>
            <shortName evidence="3">PPC decarboxylase</shortName>
            <shortName evidence="3">PPC-DC</shortName>
            <ecNumber evidence="3">4.1.1.36</ecNumber>
        </recommendedName>
        <alternativeName>
            <fullName evidence="3">CoaC</fullName>
        </alternativeName>
    </domain>
    <domain>
        <recommendedName>
            <fullName evidence="3">Phosphopantothenate--cysteine ligase</fullName>
            <ecNumber evidence="3">6.3.2.5</ecNumber>
        </recommendedName>
        <alternativeName>
            <fullName evidence="3">CoaB</fullName>
        </alternativeName>
        <alternativeName>
            <fullName evidence="3">Phosphopantothenoylcysteine synthetase</fullName>
            <shortName evidence="3">PPC synthetase</shortName>
            <shortName evidence="3">PPC-S</shortName>
        </alternativeName>
    </domain>
</protein>
<proteinExistence type="inferred from homology"/>
<name>A0A1H4DKZ7_9BACT</name>
<dbReference type="STRING" id="408074.SAMN05660909_03175"/>
<evidence type="ECO:0000256" key="4">
    <source>
        <dbReference type="RuleBase" id="RU364078"/>
    </source>
</evidence>
<dbReference type="GO" id="GO:0004633">
    <property type="term" value="F:phosphopantothenoylcysteine decarboxylase activity"/>
    <property type="evidence" value="ECO:0007669"/>
    <property type="project" value="UniProtKB-UniRule"/>
</dbReference>
<keyword evidence="3" id="KW-0479">Metal-binding</keyword>
<comment type="similarity">
    <text evidence="3 4">In the N-terminal section; belongs to the HFCD (homo-oligomeric flavin containing Cys decarboxylase) superfamily.</text>
</comment>
<comment type="catalytic activity">
    <reaction evidence="3 4">
        <text>N-[(R)-4-phosphopantothenoyl]-L-cysteine + H(+) = (R)-4'-phosphopantetheine + CO2</text>
        <dbReference type="Rhea" id="RHEA:16793"/>
        <dbReference type="ChEBI" id="CHEBI:15378"/>
        <dbReference type="ChEBI" id="CHEBI:16526"/>
        <dbReference type="ChEBI" id="CHEBI:59458"/>
        <dbReference type="ChEBI" id="CHEBI:61723"/>
        <dbReference type="EC" id="4.1.1.36"/>
    </reaction>
</comment>
<feature type="binding site" evidence="3">
    <location>
        <position position="328"/>
    </location>
    <ligand>
        <name>CTP</name>
        <dbReference type="ChEBI" id="CHEBI:37563"/>
    </ligand>
</feature>
<dbReference type="GO" id="GO:0046872">
    <property type="term" value="F:metal ion binding"/>
    <property type="evidence" value="ECO:0007669"/>
    <property type="project" value="UniProtKB-KW"/>
</dbReference>
<keyword evidence="3 4" id="KW-0288">FMN</keyword>
<evidence type="ECO:0000313" key="7">
    <source>
        <dbReference type="EMBL" id="SEA73425.1"/>
    </source>
</evidence>
<feature type="binding site" evidence="3">
    <location>
        <position position="294"/>
    </location>
    <ligand>
        <name>CTP</name>
        <dbReference type="ChEBI" id="CHEBI:37563"/>
    </ligand>
</feature>
<dbReference type="Gene3D" id="3.40.50.1950">
    <property type="entry name" value="Flavin prenyltransferase-like"/>
    <property type="match status" value="1"/>
</dbReference>
<dbReference type="AlphaFoldDB" id="A0A1H4DKZ7"/>
<dbReference type="Pfam" id="PF04127">
    <property type="entry name" value="DFP"/>
    <property type="match status" value="1"/>
</dbReference>
<dbReference type="InterPro" id="IPR035929">
    <property type="entry name" value="CoaB-like_sf"/>
</dbReference>
<comment type="function">
    <text evidence="4">Catalyzes two steps in the biosynthesis of coenzyme A. In the first step cysteine is conjugated to 4'-phosphopantothenate to form 4-phosphopantothenoylcysteine, in the latter compound is decarboxylated to form 4'-phosphopantotheine.</text>
</comment>
<evidence type="ECO:0000259" key="5">
    <source>
        <dbReference type="Pfam" id="PF02441"/>
    </source>
</evidence>
<feature type="binding site" evidence="3">
    <location>
        <position position="284"/>
    </location>
    <ligand>
        <name>CTP</name>
        <dbReference type="ChEBI" id="CHEBI:37563"/>
    </ligand>
</feature>
<dbReference type="Pfam" id="PF02441">
    <property type="entry name" value="Flavoprotein"/>
    <property type="match status" value="1"/>
</dbReference>
<accession>A0A1H4DKZ7</accession>
<evidence type="ECO:0000256" key="3">
    <source>
        <dbReference type="HAMAP-Rule" id="MF_02225"/>
    </source>
</evidence>
<sequence>MADNILQGRKILLGVSGSIAAYKAATLVRLLVKAGAQVKVIMTPAAEAFITPLTLATLSKNEVMVQISNHNSWNNHVELGRWADVMLIAPASANTIAKMANGLCDNLLLAAYLSATCPVMFAPAMDEDMWHHPATRSNVDKLLSYGHQQIPVATGELASGLFGEGRMAEPEDIVKWLEQHFIAATANKPLSGKTAIVTAGPTIEHIDPVRYITNHSSGKMGIAIANALADAGAAVKLVLGPTNQSTTHPGVTTFAVQTAQEMFDQVTSLYPQANLVVAAAAVADYRPANIADKKIKKGQAQLHIDLEKTPDILRYLGEHKAHQLLIGFSLETDNEKEYALKKLKDKNLDMIVMNSLADAGAGFNYDTNKVTLFSKNGDGRSLPLKSKLEVARDIVSAIIDLQHA</sequence>
<dbReference type="PANTHER" id="PTHR14359">
    <property type="entry name" value="HOMO-OLIGOMERIC FLAVIN CONTAINING CYS DECARBOXYLASE FAMILY"/>
    <property type="match status" value="1"/>
</dbReference>
<keyword evidence="8" id="KW-1185">Reference proteome</keyword>
<dbReference type="Gene3D" id="3.40.50.10300">
    <property type="entry name" value="CoaB-like"/>
    <property type="match status" value="1"/>
</dbReference>
<feature type="binding site" evidence="3">
    <location>
        <begin position="310"/>
        <end position="313"/>
    </location>
    <ligand>
        <name>CTP</name>
        <dbReference type="ChEBI" id="CHEBI:37563"/>
    </ligand>
</feature>
<dbReference type="SUPFAM" id="SSF52507">
    <property type="entry name" value="Homo-oligomeric flavin-containing Cys decarboxylases, HFCD"/>
    <property type="match status" value="1"/>
</dbReference>
<dbReference type="GO" id="GO:0015941">
    <property type="term" value="P:pantothenate catabolic process"/>
    <property type="evidence" value="ECO:0007669"/>
    <property type="project" value="InterPro"/>
</dbReference>
<evidence type="ECO:0000256" key="2">
    <source>
        <dbReference type="ARBA" id="ARBA00023239"/>
    </source>
</evidence>
<dbReference type="InterPro" id="IPR005252">
    <property type="entry name" value="CoaBC"/>
</dbReference>
<dbReference type="OrthoDB" id="9802554at2"/>
<dbReference type="InterPro" id="IPR036551">
    <property type="entry name" value="Flavin_trans-like"/>
</dbReference>